<sequence length="160" mass="17819">MNIVPLSQQLIPAVERLIELGLPYVRLRTNSDYWLYATLFSTTCRVALVDDTVVGVVVAFRSQDDPSELYVQDVMTHPGHRQRGIARSLVSAVRDQAIHWGCRRLYLTSEPDNAAAHNAWLSLGFVNVPGDHKEGDVSVISNYKGPGKDRAVYELLVGSR</sequence>
<dbReference type="PANTHER" id="PTHR43877">
    <property type="entry name" value="AMINOALKYLPHOSPHONATE N-ACETYLTRANSFERASE-RELATED-RELATED"/>
    <property type="match status" value="1"/>
</dbReference>
<dbReference type="Proteomes" id="UP000292564">
    <property type="component" value="Unassembled WGS sequence"/>
</dbReference>
<dbReference type="Gene3D" id="3.40.630.30">
    <property type="match status" value="1"/>
</dbReference>
<dbReference type="EMBL" id="SHKY01000001">
    <property type="protein sequence ID" value="RZU48767.1"/>
    <property type="molecule type" value="Genomic_DNA"/>
</dbReference>
<dbReference type="InterPro" id="IPR050832">
    <property type="entry name" value="Bact_Acetyltransf"/>
</dbReference>
<dbReference type="AlphaFoldDB" id="A0A4Q7ZDL3"/>
<proteinExistence type="predicted"/>
<accession>A0A4Q7ZDL3</accession>
<gene>
    <name evidence="4" type="ORF">EV385_0491</name>
</gene>
<dbReference type="PROSITE" id="PS51186">
    <property type="entry name" value="GNAT"/>
    <property type="match status" value="1"/>
</dbReference>
<dbReference type="RefSeq" id="WP_130507960.1">
    <property type="nucleotide sequence ID" value="NZ_SHKY01000001.1"/>
</dbReference>
<dbReference type="SUPFAM" id="SSF55729">
    <property type="entry name" value="Acyl-CoA N-acyltransferases (Nat)"/>
    <property type="match status" value="1"/>
</dbReference>
<evidence type="ECO:0000313" key="4">
    <source>
        <dbReference type="EMBL" id="RZU48767.1"/>
    </source>
</evidence>
<evidence type="ECO:0000256" key="1">
    <source>
        <dbReference type="ARBA" id="ARBA00022679"/>
    </source>
</evidence>
<feature type="domain" description="N-acetyltransferase" evidence="3">
    <location>
        <begin position="1"/>
        <end position="146"/>
    </location>
</feature>
<reference evidence="4 5" key="1">
    <citation type="submission" date="2019-02" db="EMBL/GenBank/DDBJ databases">
        <title>Sequencing the genomes of 1000 actinobacteria strains.</title>
        <authorList>
            <person name="Klenk H.-P."/>
        </authorList>
    </citation>
    <scope>NUCLEOTIDE SEQUENCE [LARGE SCALE GENOMIC DNA]</scope>
    <source>
        <strain evidence="4 5">DSM 45162</strain>
    </source>
</reference>
<keyword evidence="5" id="KW-1185">Reference proteome</keyword>
<dbReference type="Pfam" id="PF00583">
    <property type="entry name" value="Acetyltransf_1"/>
    <property type="match status" value="1"/>
</dbReference>
<dbReference type="GO" id="GO:0016747">
    <property type="term" value="F:acyltransferase activity, transferring groups other than amino-acyl groups"/>
    <property type="evidence" value="ECO:0007669"/>
    <property type="project" value="InterPro"/>
</dbReference>
<evidence type="ECO:0000259" key="3">
    <source>
        <dbReference type="PROSITE" id="PS51186"/>
    </source>
</evidence>
<keyword evidence="2" id="KW-0012">Acyltransferase</keyword>
<evidence type="ECO:0000256" key="2">
    <source>
        <dbReference type="ARBA" id="ARBA00023315"/>
    </source>
</evidence>
<dbReference type="InterPro" id="IPR000182">
    <property type="entry name" value="GNAT_dom"/>
</dbReference>
<dbReference type="OrthoDB" id="4549080at2"/>
<dbReference type="CDD" id="cd04301">
    <property type="entry name" value="NAT_SF"/>
    <property type="match status" value="1"/>
</dbReference>
<comment type="caution">
    <text evidence="4">The sequence shown here is derived from an EMBL/GenBank/DDBJ whole genome shotgun (WGS) entry which is preliminary data.</text>
</comment>
<keyword evidence="1 4" id="KW-0808">Transferase</keyword>
<dbReference type="InterPro" id="IPR016181">
    <property type="entry name" value="Acyl_CoA_acyltransferase"/>
</dbReference>
<name>A0A4Q7ZDL3_9ACTN</name>
<protein>
    <submittedName>
        <fullName evidence="4">Acetyltransferase (GNAT) family protein</fullName>
    </submittedName>
</protein>
<organism evidence="4 5">
    <name type="scientific">Krasilnikovia cinnamomea</name>
    <dbReference type="NCBI Taxonomy" id="349313"/>
    <lineage>
        <taxon>Bacteria</taxon>
        <taxon>Bacillati</taxon>
        <taxon>Actinomycetota</taxon>
        <taxon>Actinomycetes</taxon>
        <taxon>Micromonosporales</taxon>
        <taxon>Micromonosporaceae</taxon>
        <taxon>Krasilnikovia</taxon>
    </lineage>
</organism>
<evidence type="ECO:0000313" key="5">
    <source>
        <dbReference type="Proteomes" id="UP000292564"/>
    </source>
</evidence>